<evidence type="ECO:0000313" key="2">
    <source>
        <dbReference type="EMBL" id="HIU56094.1"/>
    </source>
</evidence>
<accession>A0A9D1M9J3</accession>
<protein>
    <recommendedName>
        <fullName evidence="1">PD-(D/E)XK nuclease-like domain-containing protein</fullName>
    </recommendedName>
</protein>
<name>A0A9D1M9J3_9BACT</name>
<dbReference type="EMBL" id="DVNA01000229">
    <property type="protein sequence ID" value="HIU56094.1"/>
    <property type="molecule type" value="Genomic_DNA"/>
</dbReference>
<sequence length="294" mass="34907">MKDKIYRYDDAFKAKARAHQFAFRDNVLNDHYEEKNPQVILSPEASQRGLIFCDIYRDLILKKVKKFETSALFSNMLRSEHIPFNIFVPMEEDLCNTKLLFNKIIGGGISDICRICIEFAGYTDRSKYLNDGTSFDVYVEYMDDDNQRGAIGIEVKYTENSYSIKEKEKEDIKDINGLYRKMTIKSGYFIADLDIEMFIKAHHLRQIWRNHLLGYSMVDRGDIQHFHHIHLYPQGNTHFHQYAIPEYKALLSQKGKDSFIDLTYESLFETMSLYFTSTKQKEWIKYLYQRYLNM</sequence>
<evidence type="ECO:0000313" key="3">
    <source>
        <dbReference type="Proteomes" id="UP000824112"/>
    </source>
</evidence>
<reference evidence="2" key="1">
    <citation type="submission" date="2020-10" db="EMBL/GenBank/DDBJ databases">
        <authorList>
            <person name="Gilroy R."/>
        </authorList>
    </citation>
    <scope>NUCLEOTIDE SEQUENCE</scope>
    <source>
        <strain evidence="2">CHK158-818</strain>
    </source>
</reference>
<feature type="domain" description="PD-(D/E)XK nuclease-like" evidence="1">
    <location>
        <begin position="8"/>
        <end position="292"/>
    </location>
</feature>
<gene>
    <name evidence="2" type="ORF">IAB03_09865</name>
</gene>
<dbReference type="InterPro" id="IPR048822">
    <property type="entry name" value="PDDEXK_13"/>
</dbReference>
<reference evidence="2" key="2">
    <citation type="journal article" date="2021" name="PeerJ">
        <title>Extensive microbial diversity within the chicken gut microbiome revealed by metagenomics and culture.</title>
        <authorList>
            <person name="Gilroy R."/>
            <person name="Ravi A."/>
            <person name="Getino M."/>
            <person name="Pursley I."/>
            <person name="Horton D.L."/>
            <person name="Alikhan N.F."/>
            <person name="Baker D."/>
            <person name="Gharbi K."/>
            <person name="Hall N."/>
            <person name="Watson M."/>
            <person name="Adriaenssens E.M."/>
            <person name="Foster-Nyarko E."/>
            <person name="Jarju S."/>
            <person name="Secka A."/>
            <person name="Antonio M."/>
            <person name="Oren A."/>
            <person name="Chaudhuri R.R."/>
            <person name="La Ragione R."/>
            <person name="Hildebrand F."/>
            <person name="Pallen M.J."/>
        </authorList>
    </citation>
    <scope>NUCLEOTIDE SEQUENCE</scope>
    <source>
        <strain evidence="2">CHK158-818</strain>
    </source>
</reference>
<dbReference type="Pfam" id="PF20796">
    <property type="entry name" value="PDDEXK_13"/>
    <property type="match status" value="1"/>
</dbReference>
<evidence type="ECO:0000259" key="1">
    <source>
        <dbReference type="Pfam" id="PF20796"/>
    </source>
</evidence>
<dbReference type="AlphaFoldDB" id="A0A9D1M9J3"/>
<dbReference type="Proteomes" id="UP000824112">
    <property type="component" value="Unassembled WGS sequence"/>
</dbReference>
<proteinExistence type="predicted"/>
<organism evidence="2 3">
    <name type="scientific">Candidatus Gallibacteroides avistercoris</name>
    <dbReference type="NCBI Taxonomy" id="2840833"/>
    <lineage>
        <taxon>Bacteria</taxon>
        <taxon>Pseudomonadati</taxon>
        <taxon>Bacteroidota</taxon>
        <taxon>Bacteroidia</taxon>
        <taxon>Bacteroidales</taxon>
        <taxon>Bacteroidaceae</taxon>
        <taxon>Bacteroidaceae incertae sedis</taxon>
        <taxon>Candidatus Gallibacteroides</taxon>
    </lineage>
</organism>
<comment type="caution">
    <text evidence="2">The sequence shown here is derived from an EMBL/GenBank/DDBJ whole genome shotgun (WGS) entry which is preliminary data.</text>
</comment>